<proteinExistence type="predicted"/>
<dbReference type="Gene3D" id="1.10.10.60">
    <property type="entry name" value="Homeodomain-like"/>
    <property type="match status" value="1"/>
</dbReference>
<accession>A0A378NB91</accession>
<dbReference type="EMBL" id="UGPL01000006">
    <property type="protein sequence ID" value="STY65684.1"/>
    <property type="molecule type" value="Genomic_DNA"/>
</dbReference>
<dbReference type="Proteomes" id="UP000254031">
    <property type="component" value="Unassembled WGS sequence"/>
</dbReference>
<sequence length="199" mass="22799">MNNFQIATFTGSLQNQSTLLINARDLHQMLQIGRDFSNWIKSRIESYGFVENEDFTCSPNLASEKSKGLASFWGGQNKIDYHITLDMAKELCMLERSELGQQARRYFIQKEKEANALKQAQPKATIEISTDKYIELLETQNQLLKQAMKPQKYKLRLSAEEKSHIFRLHQQGLSTGQIVQQSGRSESAVRAVIRENLGK</sequence>
<evidence type="ECO:0000313" key="2">
    <source>
        <dbReference type="EMBL" id="STY65684.1"/>
    </source>
</evidence>
<protein>
    <submittedName>
        <fullName evidence="2">Phage anti-repressor protein</fullName>
    </submittedName>
</protein>
<dbReference type="InterPro" id="IPR013557">
    <property type="entry name" value="AntA/B_antirep"/>
</dbReference>
<dbReference type="PANTHER" id="PTHR36180:SF1">
    <property type="entry name" value="ANTA_ANTB ANTIREPRESSOR DOMAIN-CONTAINING PROTEIN"/>
    <property type="match status" value="1"/>
</dbReference>
<dbReference type="RefSeq" id="WP_006251274.1">
    <property type="nucleotide sequence ID" value="NZ_CP097337.1"/>
</dbReference>
<evidence type="ECO:0000259" key="1">
    <source>
        <dbReference type="Pfam" id="PF08346"/>
    </source>
</evidence>
<gene>
    <name evidence="2" type="ORF">NCTC9380_00952</name>
</gene>
<organism evidence="2 3">
    <name type="scientific">Mannheimia haemolytica</name>
    <name type="common">Pasteurella haemolytica</name>
    <dbReference type="NCBI Taxonomy" id="75985"/>
    <lineage>
        <taxon>Bacteria</taxon>
        <taxon>Pseudomonadati</taxon>
        <taxon>Pseudomonadota</taxon>
        <taxon>Gammaproteobacteria</taxon>
        <taxon>Pasteurellales</taxon>
        <taxon>Pasteurellaceae</taxon>
        <taxon>Mannheimia</taxon>
    </lineage>
</organism>
<dbReference type="AlphaFoldDB" id="A0A378NB91"/>
<name>A0A378NB91_MANHA</name>
<evidence type="ECO:0000313" key="3">
    <source>
        <dbReference type="Proteomes" id="UP000254031"/>
    </source>
</evidence>
<feature type="domain" description="AntA/AntB antirepressor" evidence="1">
    <location>
        <begin position="21"/>
        <end position="97"/>
    </location>
</feature>
<dbReference type="PANTHER" id="PTHR36180">
    <property type="entry name" value="DNA-BINDING PROTEIN-RELATED-RELATED"/>
    <property type="match status" value="1"/>
</dbReference>
<dbReference type="Pfam" id="PF08346">
    <property type="entry name" value="AntA"/>
    <property type="match status" value="1"/>
</dbReference>
<reference evidence="2 3" key="1">
    <citation type="submission" date="2018-06" db="EMBL/GenBank/DDBJ databases">
        <authorList>
            <consortium name="Pathogen Informatics"/>
            <person name="Doyle S."/>
        </authorList>
    </citation>
    <scope>NUCLEOTIDE SEQUENCE [LARGE SCALE GENOMIC DNA]</scope>
    <source>
        <strain evidence="2 3">NCTC9380</strain>
    </source>
</reference>